<reference evidence="5" key="1">
    <citation type="submission" date="2021-01" db="EMBL/GenBank/DDBJ databases">
        <authorList>
            <person name="Corre E."/>
            <person name="Pelletier E."/>
            <person name="Niang G."/>
            <person name="Scheremetjew M."/>
            <person name="Finn R."/>
            <person name="Kale V."/>
            <person name="Holt S."/>
            <person name="Cochrane G."/>
            <person name="Meng A."/>
            <person name="Brown T."/>
            <person name="Cohen L."/>
        </authorList>
    </citation>
    <scope>NUCLEOTIDE SEQUENCE</scope>
    <source>
        <strain evidence="5">Clade-D-RCC2573</strain>
    </source>
</reference>
<accession>A0A7S0TAR8</accession>
<dbReference type="InterPro" id="IPR013658">
    <property type="entry name" value="SGL"/>
</dbReference>
<dbReference type="PANTHER" id="PTHR10907:SF47">
    <property type="entry name" value="REGUCALCIN"/>
    <property type="match status" value="1"/>
</dbReference>
<evidence type="ECO:0000259" key="4">
    <source>
        <dbReference type="Pfam" id="PF08450"/>
    </source>
</evidence>
<feature type="binding site" evidence="3">
    <location>
        <position position="17"/>
    </location>
    <ligand>
        <name>a divalent metal cation</name>
        <dbReference type="ChEBI" id="CHEBI:60240"/>
    </ligand>
</feature>
<dbReference type="GO" id="GO:0004341">
    <property type="term" value="F:gluconolactonase activity"/>
    <property type="evidence" value="ECO:0007669"/>
    <property type="project" value="TreeGrafter"/>
</dbReference>
<dbReference type="AlphaFoldDB" id="A0A7S0TAR8"/>
<evidence type="ECO:0000313" key="5">
    <source>
        <dbReference type="EMBL" id="CAD8727200.1"/>
    </source>
</evidence>
<dbReference type="InterPro" id="IPR005511">
    <property type="entry name" value="SMP-30"/>
</dbReference>
<protein>
    <recommendedName>
        <fullName evidence="4">SMP-30/Gluconolactonase/LRE-like region domain-containing protein</fullName>
    </recommendedName>
</protein>
<gene>
    <name evidence="5" type="ORF">OMED0936_LOCUS108</name>
</gene>
<sequence>MPDVACVSGDYRAKLGESPLWDPSTNSLVFVDIQTSEVCRLDVASAAVSTRPLPHGASCVVKSAKGGYLVATGVDDTRTGGRMVRVDFTRDAGDGFGDVVGDVFDAADELAGHVTNDGAVDPMGRVWIGTKMPRPRPAYVMDAESGAFARDEANVPTAALYCLEAAWKYGANGLKAVGVSQKIDEVGPVTISNGIAWSPDHKTLYYVDTPTKCVKAFAFDVQTGLLSDERIFTVVGGGCDGVGAPDGVCVAEDSSVWVAVWDGFAVLRFDAHGELIETVDMPVSRPTSLAFGGEDGKTLFITSCSYDASSEVASVLEQEPLAGAVFALKTDVKGVEVFASHF</sequence>
<comment type="cofactor">
    <cofactor evidence="3">
        <name>Zn(2+)</name>
        <dbReference type="ChEBI" id="CHEBI:29105"/>
    </cofactor>
    <text evidence="3">Binds 1 divalent metal cation per subunit.</text>
</comment>
<keyword evidence="3" id="KW-0479">Metal-binding</keyword>
<proteinExistence type="inferred from homology"/>
<dbReference type="GO" id="GO:0019853">
    <property type="term" value="P:L-ascorbic acid biosynthetic process"/>
    <property type="evidence" value="ECO:0007669"/>
    <property type="project" value="TreeGrafter"/>
</dbReference>
<evidence type="ECO:0000256" key="2">
    <source>
        <dbReference type="PIRSR" id="PIRSR605511-1"/>
    </source>
</evidence>
<feature type="binding site" evidence="3">
    <location>
        <position position="246"/>
    </location>
    <ligand>
        <name>a divalent metal cation</name>
        <dbReference type="ChEBI" id="CHEBI:60240"/>
    </ligand>
</feature>
<feature type="domain" description="SMP-30/Gluconolactonase/LRE-like region" evidence="4">
    <location>
        <begin position="15"/>
        <end position="304"/>
    </location>
</feature>
<dbReference type="Gene3D" id="2.120.10.30">
    <property type="entry name" value="TolB, C-terminal domain"/>
    <property type="match status" value="1"/>
</dbReference>
<dbReference type="Pfam" id="PF08450">
    <property type="entry name" value="SGL"/>
    <property type="match status" value="1"/>
</dbReference>
<dbReference type="PRINTS" id="PR01790">
    <property type="entry name" value="SMP30FAMILY"/>
</dbReference>
<name>A0A7S0TAR8_9CHLO</name>
<evidence type="ECO:0000256" key="1">
    <source>
        <dbReference type="ARBA" id="ARBA00008853"/>
    </source>
</evidence>
<dbReference type="GO" id="GO:0005509">
    <property type="term" value="F:calcium ion binding"/>
    <property type="evidence" value="ECO:0007669"/>
    <property type="project" value="TreeGrafter"/>
</dbReference>
<organism evidence="5">
    <name type="scientific">Ostreococcus mediterraneus</name>
    <dbReference type="NCBI Taxonomy" id="1486918"/>
    <lineage>
        <taxon>Eukaryota</taxon>
        <taxon>Viridiplantae</taxon>
        <taxon>Chlorophyta</taxon>
        <taxon>Mamiellophyceae</taxon>
        <taxon>Mamiellales</taxon>
        <taxon>Bathycoccaceae</taxon>
        <taxon>Ostreococcus</taxon>
    </lineage>
</organism>
<dbReference type="SUPFAM" id="SSF63829">
    <property type="entry name" value="Calcium-dependent phosphotriesterase"/>
    <property type="match status" value="1"/>
</dbReference>
<feature type="active site" description="Proton donor/acceptor" evidence="2">
    <location>
        <position position="246"/>
    </location>
</feature>
<dbReference type="PANTHER" id="PTHR10907">
    <property type="entry name" value="REGUCALCIN"/>
    <property type="match status" value="1"/>
</dbReference>
<evidence type="ECO:0000256" key="3">
    <source>
        <dbReference type="PIRSR" id="PIRSR605511-2"/>
    </source>
</evidence>
<feature type="binding site" evidence="3">
    <location>
        <position position="116"/>
    </location>
    <ligand>
        <name>substrate</name>
    </ligand>
</feature>
<dbReference type="InterPro" id="IPR011042">
    <property type="entry name" value="6-blade_b-propeller_TolB-like"/>
</dbReference>
<comment type="similarity">
    <text evidence="1">Belongs to the SMP-30/CGR1 family.</text>
</comment>
<feature type="binding site" evidence="3">
    <location>
        <position position="193"/>
    </location>
    <ligand>
        <name>a divalent metal cation</name>
        <dbReference type="ChEBI" id="CHEBI:60240"/>
    </ligand>
</feature>
<dbReference type="EMBL" id="HBFF01000135">
    <property type="protein sequence ID" value="CAD8727200.1"/>
    <property type="molecule type" value="Transcribed_RNA"/>
</dbReference>
<keyword evidence="3" id="KW-0862">Zinc</keyword>